<comment type="subcellular location">
    <subcellularLocation>
        <location evidence="2 19">Cell membrane</location>
        <topology evidence="2 19">Multi-pass membrane protein</topology>
    </subcellularLocation>
</comment>
<comment type="caution">
    <text evidence="20">The sequence shown here is derived from an EMBL/GenBank/DDBJ whole genome shotgun (WGS) entry which is preliminary data.</text>
</comment>
<feature type="transmembrane region" description="Helical" evidence="19">
    <location>
        <begin position="104"/>
        <end position="130"/>
    </location>
</feature>
<evidence type="ECO:0000256" key="7">
    <source>
        <dbReference type="ARBA" id="ARBA00022475"/>
    </source>
</evidence>
<dbReference type="GO" id="GO:0051073">
    <property type="term" value="F:adenosylcobinamide-GDP ribazoletransferase activity"/>
    <property type="evidence" value="ECO:0007669"/>
    <property type="project" value="UniProtKB-UniRule"/>
</dbReference>
<comment type="function">
    <text evidence="14 19">Joins adenosylcobinamide-GDP and alpha-ribazole to generate adenosylcobalamin (Ado-cobalamin). Also synthesizes adenosylcobalamin 5'-phosphate from adenosylcobinamide-GDP and alpha-ribazole 5'-phosphate.</text>
</comment>
<dbReference type="PANTHER" id="PTHR34148">
    <property type="entry name" value="ADENOSYLCOBINAMIDE-GDP RIBAZOLETRANSFERASE"/>
    <property type="match status" value="1"/>
</dbReference>
<comment type="similarity">
    <text evidence="4 19">Belongs to the CobS family.</text>
</comment>
<feature type="transmembrane region" description="Helical" evidence="19">
    <location>
        <begin position="136"/>
        <end position="156"/>
    </location>
</feature>
<evidence type="ECO:0000256" key="12">
    <source>
        <dbReference type="ARBA" id="ARBA00022989"/>
    </source>
</evidence>
<reference evidence="20 21" key="1">
    <citation type="submission" date="2015-12" db="EMBL/GenBank/DDBJ databases">
        <title>Draft genome sequnece of Fervidicola ferrireducens strain Y170.</title>
        <authorList>
            <person name="Patel B.K."/>
        </authorList>
    </citation>
    <scope>NUCLEOTIDE SEQUENCE [LARGE SCALE GENOMIC DNA]</scope>
    <source>
        <strain evidence="20 21">Y170</strain>
    </source>
</reference>
<keyword evidence="8 19" id="KW-0169">Cobalamin biosynthesis</keyword>
<comment type="pathway">
    <text evidence="3 19">Cofactor biosynthesis; adenosylcobalamin biosynthesis; adenosylcobalamin from cob(II)yrinate a,c-diamide: step 7/7.</text>
</comment>
<evidence type="ECO:0000256" key="17">
    <source>
        <dbReference type="ARBA" id="ARBA00048623"/>
    </source>
</evidence>
<dbReference type="EMBL" id="LOED01000027">
    <property type="protein sequence ID" value="KXG75399.1"/>
    <property type="molecule type" value="Genomic_DNA"/>
</dbReference>
<organism evidence="20 21">
    <name type="scientific">Fervidicola ferrireducens</name>
    <dbReference type="NCBI Taxonomy" id="520764"/>
    <lineage>
        <taxon>Bacteria</taxon>
        <taxon>Bacillati</taxon>
        <taxon>Bacillota</taxon>
        <taxon>Clostridia</taxon>
        <taxon>Thermosediminibacterales</taxon>
        <taxon>Thermosediminibacteraceae</taxon>
        <taxon>Fervidicola</taxon>
    </lineage>
</organism>
<evidence type="ECO:0000256" key="6">
    <source>
        <dbReference type="ARBA" id="ARBA00015850"/>
    </source>
</evidence>
<dbReference type="PANTHER" id="PTHR34148:SF1">
    <property type="entry name" value="ADENOSYLCOBINAMIDE-GDP RIBAZOLETRANSFERASE"/>
    <property type="match status" value="1"/>
</dbReference>
<evidence type="ECO:0000256" key="2">
    <source>
        <dbReference type="ARBA" id="ARBA00004651"/>
    </source>
</evidence>
<evidence type="ECO:0000256" key="15">
    <source>
        <dbReference type="ARBA" id="ARBA00032605"/>
    </source>
</evidence>
<dbReference type="InterPro" id="IPR003805">
    <property type="entry name" value="CobS"/>
</dbReference>
<name>A0A140L4C4_9FIRM</name>
<evidence type="ECO:0000256" key="9">
    <source>
        <dbReference type="ARBA" id="ARBA00022679"/>
    </source>
</evidence>
<evidence type="ECO:0000256" key="14">
    <source>
        <dbReference type="ARBA" id="ARBA00025228"/>
    </source>
</evidence>
<evidence type="ECO:0000256" key="10">
    <source>
        <dbReference type="ARBA" id="ARBA00022692"/>
    </source>
</evidence>
<proteinExistence type="inferred from homology"/>
<dbReference type="UniPathway" id="UPA00148">
    <property type="reaction ID" value="UER00238"/>
</dbReference>
<evidence type="ECO:0000256" key="13">
    <source>
        <dbReference type="ARBA" id="ARBA00023136"/>
    </source>
</evidence>
<keyword evidence="10 19" id="KW-0812">Transmembrane</keyword>
<comment type="catalytic activity">
    <reaction evidence="17 19">
        <text>alpha-ribazole + adenosylcob(III)inamide-GDP = adenosylcob(III)alamin + GMP + H(+)</text>
        <dbReference type="Rhea" id="RHEA:16049"/>
        <dbReference type="ChEBI" id="CHEBI:10329"/>
        <dbReference type="ChEBI" id="CHEBI:15378"/>
        <dbReference type="ChEBI" id="CHEBI:18408"/>
        <dbReference type="ChEBI" id="CHEBI:58115"/>
        <dbReference type="ChEBI" id="CHEBI:60487"/>
        <dbReference type="EC" id="2.7.8.26"/>
    </reaction>
</comment>
<dbReference type="AlphaFoldDB" id="A0A140L4C4"/>
<dbReference type="OrthoDB" id="9794626at2"/>
<feature type="transmembrane region" description="Helical" evidence="19">
    <location>
        <begin position="29"/>
        <end position="50"/>
    </location>
</feature>
<keyword evidence="12 19" id="KW-1133">Transmembrane helix</keyword>
<keyword evidence="7 19" id="KW-1003">Cell membrane</keyword>
<keyword evidence="21" id="KW-1185">Reference proteome</keyword>
<evidence type="ECO:0000256" key="18">
    <source>
        <dbReference type="ARBA" id="ARBA00049504"/>
    </source>
</evidence>
<evidence type="ECO:0000256" key="8">
    <source>
        <dbReference type="ARBA" id="ARBA00022573"/>
    </source>
</evidence>
<dbReference type="HAMAP" id="MF_00719">
    <property type="entry name" value="CobS"/>
    <property type="match status" value="1"/>
</dbReference>
<evidence type="ECO:0000256" key="3">
    <source>
        <dbReference type="ARBA" id="ARBA00004663"/>
    </source>
</evidence>
<keyword evidence="11 19" id="KW-0460">Magnesium</keyword>
<dbReference type="PATRIC" id="fig|520764.3.peg.2049"/>
<dbReference type="NCBIfam" id="TIGR00317">
    <property type="entry name" value="cobS"/>
    <property type="match status" value="1"/>
</dbReference>
<dbReference type="Proteomes" id="UP000070427">
    <property type="component" value="Unassembled WGS sequence"/>
</dbReference>
<feature type="transmembrane region" description="Helical" evidence="19">
    <location>
        <begin position="168"/>
        <end position="188"/>
    </location>
</feature>
<gene>
    <name evidence="19 20" type="primary">cobS</name>
    <name evidence="20" type="ORF">AN618_19110</name>
</gene>
<evidence type="ECO:0000256" key="5">
    <source>
        <dbReference type="ARBA" id="ARBA00013200"/>
    </source>
</evidence>
<dbReference type="EC" id="2.7.8.26" evidence="5 19"/>
<feature type="transmembrane region" description="Helical" evidence="19">
    <location>
        <begin position="56"/>
        <end position="76"/>
    </location>
</feature>
<keyword evidence="13 19" id="KW-0472">Membrane</keyword>
<sequence length="244" mass="26906">MGFYIALLFLTRIPLPHLKFEEKDIIRSLPYFPVVGAVIGIVLALVDTILQNYLPAPALACLIVVVEAVITGGLHIDGFADTMDGLFCGKEKNGKLEVMKDSRLGAFGVMGVVALFLLKYSALVSVPLWFRPKLLFIFPVISRWVMTWSVVLFPYIREKGLGKVFNQNKSPFQLVFSTIFCLILAFAAGEFNGIILAILSFISGLLFSVYISKKIGGMTGDTYGAVNEFSEIAALYIFFILGKL</sequence>
<accession>A0A140L4C4</accession>
<dbReference type="InParanoid" id="A0A140L4C4"/>
<dbReference type="GO" id="GO:0009236">
    <property type="term" value="P:cobalamin biosynthetic process"/>
    <property type="evidence" value="ECO:0007669"/>
    <property type="project" value="UniProtKB-UniRule"/>
</dbReference>
<evidence type="ECO:0000256" key="1">
    <source>
        <dbReference type="ARBA" id="ARBA00001946"/>
    </source>
</evidence>
<comment type="cofactor">
    <cofactor evidence="1 19">
        <name>Mg(2+)</name>
        <dbReference type="ChEBI" id="CHEBI:18420"/>
    </cofactor>
</comment>
<dbReference type="Pfam" id="PF02654">
    <property type="entry name" value="CobS"/>
    <property type="match status" value="1"/>
</dbReference>
<feature type="transmembrane region" description="Helical" evidence="19">
    <location>
        <begin position="223"/>
        <end position="241"/>
    </location>
</feature>
<dbReference type="GO" id="GO:0005886">
    <property type="term" value="C:plasma membrane"/>
    <property type="evidence" value="ECO:0007669"/>
    <property type="project" value="UniProtKB-SubCell"/>
</dbReference>
<comment type="catalytic activity">
    <reaction evidence="18 19">
        <text>alpha-ribazole 5'-phosphate + adenosylcob(III)inamide-GDP = adenosylcob(III)alamin 5'-phosphate + GMP + H(+)</text>
        <dbReference type="Rhea" id="RHEA:23560"/>
        <dbReference type="ChEBI" id="CHEBI:15378"/>
        <dbReference type="ChEBI" id="CHEBI:57918"/>
        <dbReference type="ChEBI" id="CHEBI:58115"/>
        <dbReference type="ChEBI" id="CHEBI:60487"/>
        <dbReference type="ChEBI" id="CHEBI:60493"/>
        <dbReference type="EC" id="2.7.8.26"/>
    </reaction>
</comment>
<dbReference type="GO" id="GO:0008818">
    <property type="term" value="F:cobalamin 5'-phosphate synthase activity"/>
    <property type="evidence" value="ECO:0007669"/>
    <property type="project" value="UniProtKB-UniRule"/>
</dbReference>
<evidence type="ECO:0000256" key="4">
    <source>
        <dbReference type="ARBA" id="ARBA00010561"/>
    </source>
</evidence>
<protein>
    <recommendedName>
        <fullName evidence="6 19">Adenosylcobinamide-GDP ribazoletransferase</fullName>
        <ecNumber evidence="5 19">2.7.8.26</ecNumber>
    </recommendedName>
    <alternativeName>
        <fullName evidence="16 19">Cobalamin synthase</fullName>
    </alternativeName>
    <alternativeName>
        <fullName evidence="15 19">Cobalamin-5'-phosphate synthase</fullName>
    </alternativeName>
</protein>
<dbReference type="RefSeq" id="WP_066354329.1">
    <property type="nucleotide sequence ID" value="NZ_LOED01000027.1"/>
</dbReference>
<evidence type="ECO:0000256" key="11">
    <source>
        <dbReference type="ARBA" id="ARBA00022842"/>
    </source>
</evidence>
<evidence type="ECO:0000256" key="19">
    <source>
        <dbReference type="HAMAP-Rule" id="MF_00719"/>
    </source>
</evidence>
<evidence type="ECO:0000313" key="21">
    <source>
        <dbReference type="Proteomes" id="UP000070427"/>
    </source>
</evidence>
<dbReference type="STRING" id="520764.AN618_19110"/>
<keyword evidence="9 19" id="KW-0808">Transferase</keyword>
<evidence type="ECO:0000256" key="16">
    <source>
        <dbReference type="ARBA" id="ARBA00032853"/>
    </source>
</evidence>
<evidence type="ECO:0000313" key="20">
    <source>
        <dbReference type="EMBL" id="KXG75399.1"/>
    </source>
</evidence>